<keyword evidence="1" id="KW-1133">Transmembrane helix</keyword>
<keyword evidence="2" id="KW-0732">Signal</keyword>
<reference evidence="3" key="1">
    <citation type="thesis" date="2020" institute="ProQuest LLC" country="789 East Eisenhower Parkway, Ann Arbor, MI, USA">
        <title>Comparative Genomics and Chromosome Evolution.</title>
        <authorList>
            <person name="Mudd A.B."/>
        </authorList>
    </citation>
    <scope>NUCLEOTIDE SEQUENCE</scope>
    <source>
        <strain evidence="3">HN-11 Male</strain>
        <tissue evidence="3">Kidney and liver</tissue>
    </source>
</reference>
<evidence type="ECO:0000256" key="2">
    <source>
        <dbReference type="SAM" id="SignalP"/>
    </source>
</evidence>
<dbReference type="Proteomes" id="UP000770717">
    <property type="component" value="Unassembled WGS sequence"/>
</dbReference>
<feature type="transmembrane region" description="Helical" evidence="1">
    <location>
        <begin position="30"/>
        <end position="46"/>
    </location>
</feature>
<keyword evidence="1" id="KW-0812">Transmembrane</keyword>
<sequence>MGKIGFYFIVVFFAFLWIKGEGGLERGNRLNWMGICLFWVLLTMLLKINKIKEDQKVVCIPKQWQEKYCRITKTSCHSSLAI</sequence>
<feature type="signal peptide" evidence="2">
    <location>
        <begin position="1"/>
        <end position="22"/>
    </location>
</feature>
<evidence type="ECO:0000256" key="1">
    <source>
        <dbReference type="SAM" id="Phobius"/>
    </source>
</evidence>
<keyword evidence="4" id="KW-1185">Reference proteome</keyword>
<gene>
    <name evidence="3" type="ORF">GDO78_021622</name>
</gene>
<evidence type="ECO:0000313" key="3">
    <source>
        <dbReference type="EMBL" id="KAG9460472.1"/>
    </source>
</evidence>
<name>A0A8J6AYK8_ELECQ</name>
<keyword evidence="1" id="KW-0472">Membrane</keyword>
<accession>A0A8J6AYK8</accession>
<proteinExistence type="predicted"/>
<evidence type="ECO:0000313" key="4">
    <source>
        <dbReference type="Proteomes" id="UP000770717"/>
    </source>
</evidence>
<organism evidence="3 4">
    <name type="scientific">Eleutherodactylus coqui</name>
    <name type="common">Puerto Rican coqui</name>
    <dbReference type="NCBI Taxonomy" id="57060"/>
    <lineage>
        <taxon>Eukaryota</taxon>
        <taxon>Metazoa</taxon>
        <taxon>Chordata</taxon>
        <taxon>Craniata</taxon>
        <taxon>Vertebrata</taxon>
        <taxon>Euteleostomi</taxon>
        <taxon>Amphibia</taxon>
        <taxon>Batrachia</taxon>
        <taxon>Anura</taxon>
        <taxon>Neobatrachia</taxon>
        <taxon>Hyloidea</taxon>
        <taxon>Eleutherodactylidae</taxon>
        <taxon>Eleutherodactylinae</taxon>
        <taxon>Eleutherodactylus</taxon>
        <taxon>Eleutherodactylus</taxon>
    </lineage>
</organism>
<protein>
    <submittedName>
        <fullName evidence="3">Uncharacterized protein</fullName>
    </submittedName>
</protein>
<comment type="caution">
    <text evidence="3">The sequence shown here is derived from an EMBL/GenBank/DDBJ whole genome shotgun (WGS) entry which is preliminary data.</text>
</comment>
<dbReference type="AlphaFoldDB" id="A0A8J6AYK8"/>
<feature type="chain" id="PRO_5035233641" evidence="2">
    <location>
        <begin position="23"/>
        <end position="82"/>
    </location>
</feature>
<dbReference type="EMBL" id="WNTK01066332">
    <property type="protein sequence ID" value="KAG9460472.1"/>
    <property type="molecule type" value="Genomic_DNA"/>
</dbReference>